<evidence type="ECO:0000259" key="4">
    <source>
        <dbReference type="SMART" id="SM00543"/>
    </source>
</evidence>
<feature type="compositionally biased region" description="Low complexity" evidence="3">
    <location>
        <begin position="461"/>
        <end position="471"/>
    </location>
</feature>
<feature type="domain" description="MIF4G" evidence="4">
    <location>
        <begin position="104"/>
        <end position="298"/>
    </location>
</feature>
<dbReference type="FunFam" id="1.25.40.180:FF:000014">
    <property type="entry name" value="Putative regulator of nonsense transcripts 2"/>
    <property type="match status" value="1"/>
</dbReference>
<dbReference type="Pfam" id="PF02854">
    <property type="entry name" value="MIF4G"/>
    <property type="match status" value="3"/>
</dbReference>
<reference evidence="5 6" key="1">
    <citation type="journal article" date="2019" name="J. Hered.">
        <title>An Improved Genome Assembly for Drosophila navojoa, the Basal Species in the mojavensis Cluster.</title>
        <authorList>
            <person name="Vanderlinde T."/>
            <person name="Dupim E.G."/>
            <person name="Nazario-Yepiz N.O."/>
            <person name="Carvalho A.B."/>
        </authorList>
    </citation>
    <scope>NUCLEOTIDE SEQUENCE [LARGE SCALE GENOMIC DNA]</scope>
    <source>
        <strain evidence="5">Navoj_Jal97</strain>
        <tissue evidence="5">Whole organism</tissue>
    </source>
</reference>
<dbReference type="FunFam" id="1.25.40.180:FF:000030">
    <property type="entry name" value="Regulator of nonsense transcripts UPF2"/>
    <property type="match status" value="1"/>
</dbReference>
<dbReference type="InterPro" id="IPR007193">
    <property type="entry name" value="Upf2/Nmd2_C"/>
</dbReference>
<dbReference type="Proteomes" id="UP000295192">
    <property type="component" value="Unassembled WGS sequence"/>
</dbReference>
<dbReference type="AlphaFoldDB" id="A0A484AX96"/>
<evidence type="ECO:0000256" key="2">
    <source>
        <dbReference type="ARBA" id="ARBA00022490"/>
    </source>
</evidence>
<dbReference type="GO" id="GO:0003723">
    <property type="term" value="F:RNA binding"/>
    <property type="evidence" value="ECO:0007669"/>
    <property type="project" value="InterPro"/>
</dbReference>
<dbReference type="GO" id="GO:0035145">
    <property type="term" value="C:exon-exon junction complex"/>
    <property type="evidence" value="ECO:0007669"/>
    <property type="project" value="TreeGrafter"/>
</dbReference>
<feature type="compositionally biased region" description="Low complexity" evidence="3">
    <location>
        <begin position="11"/>
        <end position="33"/>
    </location>
</feature>
<dbReference type="InterPro" id="IPR039762">
    <property type="entry name" value="Nmd2/UPF2"/>
</dbReference>
<protein>
    <recommendedName>
        <fullName evidence="4">MIF4G domain-containing protein</fullName>
    </recommendedName>
</protein>
<dbReference type="SMART" id="SM00543">
    <property type="entry name" value="MIF4G"/>
    <property type="match status" value="3"/>
</dbReference>
<feature type="compositionally biased region" description="Polar residues" evidence="3">
    <location>
        <begin position="1102"/>
        <end position="1116"/>
    </location>
</feature>
<feature type="region of interest" description="Disordered" evidence="3">
    <location>
        <begin position="1"/>
        <end position="33"/>
    </location>
</feature>
<dbReference type="Gene3D" id="4.10.80.160">
    <property type="match status" value="1"/>
</dbReference>
<dbReference type="GO" id="GO:0005737">
    <property type="term" value="C:cytoplasm"/>
    <property type="evidence" value="ECO:0007669"/>
    <property type="project" value="UniProtKB-SubCell"/>
</dbReference>
<feature type="region of interest" description="Disordered" evidence="3">
    <location>
        <begin position="436"/>
        <end position="471"/>
    </location>
</feature>
<feature type="domain" description="MIF4G" evidence="4">
    <location>
        <begin position="525"/>
        <end position="714"/>
    </location>
</feature>
<name>A0A484AX96_DRONA</name>
<dbReference type="PANTHER" id="PTHR12839">
    <property type="entry name" value="NONSENSE-MEDIATED MRNA DECAY PROTEIN 2 UP-FRAMESHIFT SUPPRESSOR 2"/>
    <property type="match status" value="1"/>
</dbReference>
<dbReference type="SUPFAM" id="SSF48371">
    <property type="entry name" value="ARM repeat"/>
    <property type="match status" value="3"/>
</dbReference>
<dbReference type="PANTHER" id="PTHR12839:SF7">
    <property type="entry name" value="REGULATOR OF NONSENSE TRANSCRIPTS 2"/>
    <property type="match status" value="1"/>
</dbReference>
<evidence type="ECO:0000256" key="3">
    <source>
        <dbReference type="SAM" id="MobiDB-lite"/>
    </source>
</evidence>
<comment type="subcellular location">
    <subcellularLocation>
        <location evidence="1">Cytoplasm</location>
    </subcellularLocation>
</comment>
<dbReference type="GO" id="GO:0000184">
    <property type="term" value="P:nuclear-transcribed mRNA catabolic process, nonsense-mediated decay"/>
    <property type="evidence" value="ECO:0007669"/>
    <property type="project" value="InterPro"/>
</dbReference>
<accession>A0A484AX96</accession>
<dbReference type="STRING" id="7232.A0A484AX96"/>
<keyword evidence="6" id="KW-1185">Reference proteome</keyword>
<comment type="caution">
    <text evidence="5">The sequence shown here is derived from an EMBL/GenBank/DDBJ whole genome shotgun (WGS) entry which is preliminary data.</text>
</comment>
<evidence type="ECO:0000313" key="5">
    <source>
        <dbReference type="EMBL" id="TDG41023.1"/>
    </source>
</evidence>
<dbReference type="OMA" id="DFQHHQI"/>
<dbReference type="Pfam" id="PF04050">
    <property type="entry name" value="Upf2"/>
    <property type="match status" value="1"/>
</dbReference>
<dbReference type="KEGG" id="dnv:108656909"/>
<evidence type="ECO:0000256" key="1">
    <source>
        <dbReference type="ARBA" id="ARBA00004496"/>
    </source>
</evidence>
<dbReference type="OrthoDB" id="27832at2759"/>
<keyword evidence="2" id="KW-0963">Cytoplasm</keyword>
<dbReference type="Gene3D" id="1.25.40.180">
    <property type="match status" value="3"/>
</dbReference>
<dbReference type="InterPro" id="IPR003890">
    <property type="entry name" value="MIF4G-like_typ-3"/>
</dbReference>
<gene>
    <name evidence="5" type="ORF">AWZ03_012558</name>
</gene>
<dbReference type="InterPro" id="IPR016024">
    <property type="entry name" value="ARM-type_fold"/>
</dbReference>
<feature type="domain" description="MIF4G" evidence="4">
    <location>
        <begin position="729"/>
        <end position="947"/>
    </location>
</feature>
<dbReference type="FunFam" id="1.25.40.180:FF:000092">
    <property type="entry name" value="SD07232p"/>
    <property type="match status" value="1"/>
</dbReference>
<feature type="region of interest" description="Disordered" evidence="3">
    <location>
        <begin position="1102"/>
        <end position="1126"/>
    </location>
</feature>
<organism evidence="5 6">
    <name type="scientific">Drosophila navojoa</name>
    <name type="common">Fruit fly</name>
    <dbReference type="NCBI Taxonomy" id="7232"/>
    <lineage>
        <taxon>Eukaryota</taxon>
        <taxon>Metazoa</taxon>
        <taxon>Ecdysozoa</taxon>
        <taxon>Arthropoda</taxon>
        <taxon>Hexapoda</taxon>
        <taxon>Insecta</taxon>
        <taxon>Pterygota</taxon>
        <taxon>Neoptera</taxon>
        <taxon>Endopterygota</taxon>
        <taxon>Diptera</taxon>
        <taxon>Brachycera</taxon>
        <taxon>Muscomorpha</taxon>
        <taxon>Ephydroidea</taxon>
        <taxon>Drosophilidae</taxon>
        <taxon>Drosophila</taxon>
    </lineage>
</organism>
<evidence type="ECO:0000313" key="6">
    <source>
        <dbReference type="Proteomes" id="UP000295192"/>
    </source>
</evidence>
<feature type="region of interest" description="Disordered" evidence="3">
    <location>
        <begin position="995"/>
        <end position="1045"/>
    </location>
</feature>
<sequence>MSANQTSEAPTVPTTSASVEAAAATTTPTTVSATVSEADIETSDSIETGGIVGVPDNDVEGLAELKQFISELQEKIDAKRQLRQQNANFELPGDEYFARLDSSLKKNTAFVKKLKLFTSTQLDSLLRELSALNLSKYISEICAALTEAKLKMTDVPAVVTLASKLHCTYADFSPQFLEAWQKALKTTEKISNPSKLRVDLRLFAELVSSGVIQMKPGLALLGMVLVQLIAMDKDDHSNFSIILSFCRHCGEEYAGLVPQKMQQLALKYDIEIPKSDFLSADKQLNLRTMLKGYFKALCKHVLAEQAALMNMTKNIRRTMECKGEISQEKREKCELMQASFDKLLASAQSLSELLGEPMPELTKESECCNPGTVIDNMLDSAAFGTLDPWGDEETRAFYTDLPDLRQFLPNFSAPKVDLETLEEPSELTEEAIDANIDAELDMDDPPSATSDTALDKDQEEQQQPGAAAESGAVALPAATAAVPPLPVDKKMGSALMELGRQQQQQQQQQQLTSQSQSQHLRQQFDVFLLNLFNCVNKELIDSAAIEFLLNYNTKHQRKKLTRTIFGVQRTRLDILPYLSRFVAIVHMCNTDVAADLSDLLRKEFKWHIRKKNQLNIESKLKIVRFIGELVKFGLFKKFDALGCLKMLLRDFIHHHIEMACAFVEVSGVYLYNCRDSRLLMNVFLDQMLRMKTATAMDSRHAAQIESVYYLVKPPESAKRELAPRPVMHEYIRHLIFEELCKQNVERCIKMLRRINWDDPDVHNYAIKCLSKAYLLRFPLIRCLADLVSGLSSYQPRAVTIVIDNVFEDIRAGLEIHSPKMSQRRIAMAKYLGEMYNYKLVESSHILNTLYSIISLGVTLDQSVISPLDPPESLFRLKLACMLLDTCAPYFTSQATRKKLDYFLVFFQRYYWHKKSHPVFSRSENTSDLFPILVDHTYRDCLASVRPKLKLYKSLEQAKEAIDQLQEQLYPQLRACSNNNNAQDSTLDTINEISELDDGVTDDSGSSDDQRERQAAGGSEEADQGNWTEYEVEQMAPPPPPEKSKEDLEFEQMYEKMTSDSYQERLKEPPLKATHKDIPVPMMARLQKKSYDQLNCNNAMQISKGNASAPTTPTNHGHNWDGGNHLTSAAAATSSNDVAATDATGGGGCSGKGSGAVPFVLMVRGNKGGKQQFKSFVAPSDSQLAINLKLQEQKTREEKERVKRLTLNITERIEEEDYQESLLPLQQRNFTQSYYQKPNKNKFKHQKGAPDADLIFH</sequence>
<dbReference type="EMBL" id="LSRL02000435">
    <property type="protein sequence ID" value="TDG41023.1"/>
    <property type="molecule type" value="Genomic_DNA"/>
</dbReference>
<proteinExistence type="predicted"/>